<dbReference type="GO" id="GO:0005829">
    <property type="term" value="C:cytosol"/>
    <property type="evidence" value="ECO:0007669"/>
    <property type="project" value="TreeGrafter"/>
</dbReference>
<dbReference type="RefSeq" id="WP_119714983.1">
    <property type="nucleotide sequence ID" value="NZ_OMOH01000002.1"/>
</dbReference>
<keyword evidence="5 8" id="KW-0547">Nucleotide-binding</keyword>
<dbReference type="Proteomes" id="UP000265962">
    <property type="component" value="Unassembled WGS sequence"/>
</dbReference>
<dbReference type="InterPro" id="IPR005715">
    <property type="entry name" value="Glu_5kinase/COase_Synthase"/>
</dbReference>
<dbReference type="EC" id="2.7.2.11" evidence="8"/>
<dbReference type="GO" id="GO:0005524">
    <property type="term" value="F:ATP binding"/>
    <property type="evidence" value="ECO:0007669"/>
    <property type="project" value="UniProtKB-KW"/>
</dbReference>
<dbReference type="PROSITE" id="PS50890">
    <property type="entry name" value="PUA"/>
    <property type="match status" value="1"/>
</dbReference>
<dbReference type="EMBL" id="OMOH01000002">
    <property type="protein sequence ID" value="SPF67556.1"/>
    <property type="molecule type" value="Genomic_DNA"/>
</dbReference>
<reference evidence="11" key="1">
    <citation type="submission" date="2018-02" db="EMBL/GenBank/DDBJ databases">
        <authorList>
            <person name="Hornung B."/>
        </authorList>
    </citation>
    <scope>NUCLEOTIDE SEQUENCE [LARGE SCALE GENOMIC DNA]</scope>
</reference>
<dbReference type="SUPFAM" id="SSF53633">
    <property type="entry name" value="Carbamate kinase-like"/>
    <property type="match status" value="1"/>
</dbReference>
<dbReference type="InterPro" id="IPR041739">
    <property type="entry name" value="G5K_ProB"/>
</dbReference>
<dbReference type="InterPro" id="IPR011529">
    <property type="entry name" value="Glu_5kinase"/>
</dbReference>
<dbReference type="PANTHER" id="PTHR43654">
    <property type="entry name" value="GLUTAMATE 5-KINASE"/>
    <property type="match status" value="1"/>
</dbReference>
<dbReference type="GO" id="GO:0055129">
    <property type="term" value="P:L-proline biosynthetic process"/>
    <property type="evidence" value="ECO:0007669"/>
    <property type="project" value="UniProtKB-UniRule"/>
</dbReference>
<keyword evidence="3 8" id="KW-0641">Proline biosynthesis</keyword>
<dbReference type="UniPathway" id="UPA00098">
    <property type="reaction ID" value="UER00359"/>
</dbReference>
<organism evidence="10 11">
    <name type="scientific">Propionibacterium ruminifibrarum</name>
    <dbReference type="NCBI Taxonomy" id="1962131"/>
    <lineage>
        <taxon>Bacteria</taxon>
        <taxon>Bacillati</taxon>
        <taxon>Actinomycetota</taxon>
        <taxon>Actinomycetes</taxon>
        <taxon>Propionibacteriales</taxon>
        <taxon>Propionibacteriaceae</taxon>
        <taxon>Propionibacterium</taxon>
    </lineage>
</organism>
<feature type="binding site" evidence="8">
    <location>
        <position position="72"/>
    </location>
    <ligand>
        <name>substrate</name>
    </ligand>
</feature>
<dbReference type="FunFam" id="3.40.1160.10:FF:000018">
    <property type="entry name" value="Glutamate 5-kinase"/>
    <property type="match status" value="1"/>
</dbReference>
<dbReference type="SMART" id="SM00359">
    <property type="entry name" value="PUA"/>
    <property type="match status" value="1"/>
</dbReference>
<comment type="similarity">
    <text evidence="8">Belongs to the glutamate 5-kinase family.</text>
</comment>
<comment type="subcellular location">
    <subcellularLocation>
        <location evidence="8">Cytoplasm</location>
    </subcellularLocation>
</comment>
<feature type="domain" description="PUA" evidence="9">
    <location>
        <begin position="294"/>
        <end position="377"/>
    </location>
</feature>
<comment type="function">
    <text evidence="8">Catalyzes the transfer of a phosphate group to glutamate to form L-glutamate 5-phosphate.</text>
</comment>
<keyword evidence="6 8" id="KW-0418">Kinase</keyword>
<keyword evidence="1 8" id="KW-0963">Cytoplasm</keyword>
<feature type="binding site" evidence="8">
    <location>
        <begin position="232"/>
        <end position="238"/>
    </location>
    <ligand>
        <name>ATP</name>
        <dbReference type="ChEBI" id="CHEBI:30616"/>
    </ligand>
</feature>
<dbReference type="Gene3D" id="2.30.130.10">
    <property type="entry name" value="PUA domain"/>
    <property type="match status" value="1"/>
</dbReference>
<evidence type="ECO:0000313" key="11">
    <source>
        <dbReference type="Proteomes" id="UP000265962"/>
    </source>
</evidence>
<dbReference type="PIRSF" id="PIRSF000729">
    <property type="entry name" value="GK"/>
    <property type="match status" value="1"/>
</dbReference>
<proteinExistence type="inferred from homology"/>
<dbReference type="Gene3D" id="3.40.1160.10">
    <property type="entry name" value="Acetylglutamate kinase-like"/>
    <property type="match status" value="1"/>
</dbReference>
<feature type="binding site" evidence="8">
    <location>
        <position position="159"/>
    </location>
    <ligand>
        <name>substrate</name>
    </ligand>
</feature>
<dbReference type="PRINTS" id="PR00474">
    <property type="entry name" value="GLU5KINASE"/>
</dbReference>
<dbReference type="InterPro" id="IPR015947">
    <property type="entry name" value="PUA-like_sf"/>
</dbReference>
<evidence type="ECO:0000256" key="4">
    <source>
        <dbReference type="ARBA" id="ARBA00022679"/>
    </source>
</evidence>
<keyword evidence="4 8" id="KW-0808">Transferase</keyword>
<dbReference type="InterPro" id="IPR036974">
    <property type="entry name" value="PUA_sf"/>
</dbReference>
<dbReference type="CDD" id="cd04242">
    <property type="entry name" value="AAK_G5K_ProB"/>
    <property type="match status" value="1"/>
</dbReference>
<feature type="binding site" evidence="8">
    <location>
        <position position="32"/>
    </location>
    <ligand>
        <name>ATP</name>
        <dbReference type="ChEBI" id="CHEBI:30616"/>
    </ligand>
</feature>
<dbReference type="AlphaFoldDB" id="A0A375I264"/>
<evidence type="ECO:0000256" key="6">
    <source>
        <dbReference type="ARBA" id="ARBA00022777"/>
    </source>
</evidence>
<dbReference type="Pfam" id="PF00696">
    <property type="entry name" value="AA_kinase"/>
    <property type="match status" value="1"/>
</dbReference>
<dbReference type="InterPro" id="IPR001048">
    <property type="entry name" value="Asp/Glu/Uridylate_kinase"/>
</dbReference>
<accession>A0A375I264</accession>
<keyword evidence="2 8" id="KW-0028">Amino-acid biosynthesis</keyword>
<dbReference type="InterPro" id="IPR036393">
    <property type="entry name" value="AceGlu_kinase-like_sf"/>
</dbReference>
<evidence type="ECO:0000256" key="2">
    <source>
        <dbReference type="ARBA" id="ARBA00022605"/>
    </source>
</evidence>
<gene>
    <name evidence="8" type="primary">proB</name>
    <name evidence="10" type="ORF">PROPJV5_0511</name>
</gene>
<dbReference type="Pfam" id="PF01472">
    <property type="entry name" value="PUA"/>
    <property type="match status" value="1"/>
</dbReference>
<dbReference type="HAMAP" id="MF_00456">
    <property type="entry name" value="ProB"/>
    <property type="match status" value="1"/>
</dbReference>
<feature type="binding site" evidence="8">
    <location>
        <position position="171"/>
    </location>
    <ligand>
        <name>substrate</name>
    </ligand>
</feature>
<sequence>MTERRVTGSHRRGEDEAGVRESIAGARRVVVKVGSSSISSATSGMDTMRLAGLVKALADAHDAGRDVVLVSSGAISAGMSPLGLARRPRDLAHQQAAAAVGQGLLMERYTELFAARGLLAGQLLLTVDDMTRQASYRNASRTLGTLLRMGAVPIVNENDTVATHEIRFGDNDRLAALVAQVVRADALILLSDVSALYTSHPDEPDSERIGFVADVDSLTVDTHRAGSAGIGSGGMTTKVQAVQIAAGSGIPVLLTSAQEAERALAGATGTVFAPVDHMRPRRLMWLAYASQSRGRLTLDEGAVHALTVRKASLLAAGVTGVSGDFLAGDPVELAGPDGVVVARGIVNFSSGDLPAMLGHSSTELASAMGAEYEREVVHRDMLVLMQHGD</sequence>
<dbReference type="CDD" id="cd21157">
    <property type="entry name" value="PUA_G5K"/>
    <property type="match status" value="1"/>
</dbReference>
<keyword evidence="7 8" id="KW-0067">ATP-binding</keyword>
<dbReference type="InterPro" id="IPR002478">
    <property type="entry name" value="PUA"/>
</dbReference>
<evidence type="ECO:0000256" key="7">
    <source>
        <dbReference type="ARBA" id="ARBA00022840"/>
    </source>
</evidence>
<comment type="pathway">
    <text evidence="8">Amino-acid biosynthesis; L-proline biosynthesis; L-glutamate 5-semialdehyde from L-glutamate: step 1/2.</text>
</comment>
<evidence type="ECO:0000313" key="10">
    <source>
        <dbReference type="EMBL" id="SPF67556.1"/>
    </source>
</evidence>
<name>A0A375I264_9ACTN</name>
<dbReference type="PANTHER" id="PTHR43654:SF1">
    <property type="entry name" value="ISOPENTENYL PHOSPHATE KINASE"/>
    <property type="match status" value="1"/>
</dbReference>
<evidence type="ECO:0000256" key="1">
    <source>
        <dbReference type="ARBA" id="ARBA00022490"/>
    </source>
</evidence>
<evidence type="ECO:0000256" key="8">
    <source>
        <dbReference type="HAMAP-Rule" id="MF_00456"/>
    </source>
</evidence>
<evidence type="ECO:0000259" key="9">
    <source>
        <dbReference type="SMART" id="SM00359"/>
    </source>
</evidence>
<dbReference type="GO" id="GO:0004349">
    <property type="term" value="F:glutamate 5-kinase activity"/>
    <property type="evidence" value="ECO:0007669"/>
    <property type="project" value="UniProtKB-UniRule"/>
</dbReference>
<evidence type="ECO:0000256" key="3">
    <source>
        <dbReference type="ARBA" id="ARBA00022650"/>
    </source>
</evidence>
<dbReference type="NCBIfam" id="TIGR01027">
    <property type="entry name" value="proB"/>
    <property type="match status" value="1"/>
</dbReference>
<dbReference type="InterPro" id="IPR001057">
    <property type="entry name" value="Glu/AcGlu_kinase"/>
</dbReference>
<evidence type="ECO:0000256" key="5">
    <source>
        <dbReference type="ARBA" id="ARBA00022741"/>
    </source>
</evidence>
<keyword evidence="11" id="KW-1185">Reference proteome</keyword>
<dbReference type="GO" id="GO:0003723">
    <property type="term" value="F:RNA binding"/>
    <property type="evidence" value="ECO:0007669"/>
    <property type="project" value="InterPro"/>
</dbReference>
<feature type="binding site" evidence="8">
    <location>
        <begin position="191"/>
        <end position="192"/>
    </location>
    <ligand>
        <name>ATP</name>
        <dbReference type="ChEBI" id="CHEBI:30616"/>
    </ligand>
</feature>
<comment type="catalytic activity">
    <reaction evidence="8">
        <text>L-glutamate + ATP = L-glutamyl 5-phosphate + ADP</text>
        <dbReference type="Rhea" id="RHEA:14877"/>
        <dbReference type="ChEBI" id="CHEBI:29985"/>
        <dbReference type="ChEBI" id="CHEBI:30616"/>
        <dbReference type="ChEBI" id="CHEBI:58274"/>
        <dbReference type="ChEBI" id="CHEBI:456216"/>
        <dbReference type="EC" id="2.7.2.11"/>
    </reaction>
</comment>
<dbReference type="OrthoDB" id="9804434at2"/>
<protein>
    <recommendedName>
        <fullName evidence="8">Glutamate 5-kinase</fullName>
        <ecNumber evidence="8">2.7.2.11</ecNumber>
    </recommendedName>
    <alternativeName>
        <fullName evidence="8">Gamma-glutamyl kinase</fullName>
        <shortName evidence="8">GK</shortName>
    </alternativeName>
</protein>
<dbReference type="SUPFAM" id="SSF88697">
    <property type="entry name" value="PUA domain-like"/>
    <property type="match status" value="1"/>
</dbReference>